<dbReference type="CDD" id="cd01335">
    <property type="entry name" value="Radical_SAM"/>
    <property type="match status" value="1"/>
</dbReference>
<dbReference type="Proteomes" id="UP000033058">
    <property type="component" value="Chromosome"/>
</dbReference>
<keyword evidence="6" id="KW-0004">4Fe-4S</keyword>
<dbReference type="RefSeq" id="WP_011032708.1">
    <property type="nucleotide sequence ID" value="NZ_CP009509.1"/>
</dbReference>
<evidence type="ECO:0000259" key="15">
    <source>
        <dbReference type="PROSITE" id="PS51918"/>
    </source>
</evidence>
<evidence type="ECO:0000256" key="9">
    <source>
        <dbReference type="ARBA" id="ARBA00023004"/>
    </source>
</evidence>
<dbReference type="PATRIC" id="fig|1434117.4.peg.693"/>
<evidence type="ECO:0000256" key="1">
    <source>
        <dbReference type="ARBA" id="ARBA00001966"/>
    </source>
</evidence>
<dbReference type="SFLD" id="SFLDS00029">
    <property type="entry name" value="Radical_SAM"/>
    <property type="match status" value="1"/>
</dbReference>
<dbReference type="GeneID" id="24850184"/>
<comment type="pathway">
    <text evidence="3">Cofactor biosynthesis; Fe-Mo cofactor biosynthesis.</text>
</comment>
<dbReference type="SFLD" id="SFLDG01068">
    <property type="entry name" value="FeMo_cofactor_biosynthesis_pro"/>
    <property type="match status" value="1"/>
</dbReference>
<gene>
    <name evidence="16" type="ORF">MSMAW_0564</name>
</gene>
<comment type="function">
    <text evidence="2">Involved in the biosynthesis of the iron-molybdenum cofactor (FeMo-co or M-cluster) found in the dinitrogenase enzyme of the nitrogenase complex in nitrogen-fixing microorganisms. NifB catalyzes the crucial step of radical SAM-dependent carbide insertion that occurs concomitant with the insertion of a 9th sulfur and the rearrangement/coupling of two [4Fe-4S] clusters into a [8Fe-9S-C] cluster, the precursor to the M-cluster.</text>
</comment>
<evidence type="ECO:0000256" key="4">
    <source>
        <dbReference type="ARBA" id="ARBA00006804"/>
    </source>
</evidence>
<evidence type="ECO:0000256" key="3">
    <source>
        <dbReference type="ARBA" id="ARBA00005155"/>
    </source>
</evidence>
<organism evidence="16 17">
    <name type="scientific">Methanosarcina mazei WWM610</name>
    <dbReference type="NCBI Taxonomy" id="1434117"/>
    <lineage>
        <taxon>Archaea</taxon>
        <taxon>Methanobacteriati</taxon>
        <taxon>Methanobacteriota</taxon>
        <taxon>Stenosarchaea group</taxon>
        <taxon>Methanomicrobia</taxon>
        <taxon>Methanosarcinales</taxon>
        <taxon>Methanosarcinaceae</taxon>
        <taxon>Methanosarcina</taxon>
    </lineage>
</organism>
<dbReference type="GO" id="GO:0032324">
    <property type="term" value="P:molybdopterin cofactor biosynthetic process"/>
    <property type="evidence" value="ECO:0007669"/>
    <property type="project" value="UniProtKB-ARBA"/>
</dbReference>
<dbReference type="AlphaFoldDB" id="A0A0E3PV99"/>
<dbReference type="InterPro" id="IPR013785">
    <property type="entry name" value="Aldolase_TIM"/>
</dbReference>
<dbReference type="PANTHER" id="PTHR43787">
    <property type="entry name" value="FEMO COFACTOR BIOSYNTHESIS PROTEIN NIFB-RELATED"/>
    <property type="match status" value="1"/>
</dbReference>
<evidence type="ECO:0000256" key="6">
    <source>
        <dbReference type="ARBA" id="ARBA00022485"/>
    </source>
</evidence>
<comment type="cofactor">
    <cofactor evidence="1">
        <name>[4Fe-4S] cluster</name>
        <dbReference type="ChEBI" id="CHEBI:49883"/>
    </cofactor>
</comment>
<dbReference type="InterPro" id="IPR000385">
    <property type="entry name" value="MoaA_NifB_PqqE_Fe-S-bd_CS"/>
</dbReference>
<dbReference type="SMART" id="SM00729">
    <property type="entry name" value="Elp3"/>
    <property type="match status" value="1"/>
</dbReference>
<evidence type="ECO:0000256" key="2">
    <source>
        <dbReference type="ARBA" id="ARBA00003522"/>
    </source>
</evidence>
<dbReference type="GO" id="GO:0016829">
    <property type="term" value="F:lyase activity"/>
    <property type="evidence" value="ECO:0007669"/>
    <property type="project" value="UniProtKB-KW"/>
</dbReference>
<dbReference type="HOGENOM" id="CLU_027639_1_0_2"/>
<feature type="domain" description="Radical SAM core" evidence="15">
    <location>
        <begin position="36"/>
        <end position="278"/>
    </location>
</feature>
<evidence type="ECO:0000256" key="5">
    <source>
        <dbReference type="ARBA" id="ARBA00021702"/>
    </source>
</evidence>
<dbReference type="Pfam" id="PF04055">
    <property type="entry name" value="Radical_SAM"/>
    <property type="match status" value="1"/>
</dbReference>
<keyword evidence="7" id="KW-0949">S-adenosyl-L-methionine</keyword>
<evidence type="ECO:0000313" key="16">
    <source>
        <dbReference type="EMBL" id="AKB39555.1"/>
    </source>
</evidence>
<dbReference type="EMBL" id="CP009509">
    <property type="protein sequence ID" value="AKB39555.1"/>
    <property type="molecule type" value="Genomic_DNA"/>
</dbReference>
<sequence>MPEENQSVDNANKGPILGEEIRRKISEHPCYDKNAQHKFGRIHLAVAPKCNIQCNFCVREFDCVNESRPGVTSKVLSPREALEKTRQILADYPFIKVVAIAGPGDPLANDETFETFELIRKEFPEVTLCMSTNGLMLPEKLPDMLRVGVSTLTVTVNAIDPEIQAKIVNHVVYHGKVYRGVEAAEIQIKNQLEGIKAAIDAGIVVKVNTVLIPGINDKHVVEIARKLNELGVYIMNVMPLINQGAFAHLEPPTAEERKAVQEACEPYVMQMRHCRQCRSDAYGLLAQDMSQMSEERRNLIKIQTKEDFEKAKEVLKTNGKEEAEGKKA</sequence>
<dbReference type="SFLD" id="SFLDG01067">
    <property type="entry name" value="SPASM/twitch_domain_containing"/>
    <property type="match status" value="1"/>
</dbReference>
<evidence type="ECO:0000256" key="12">
    <source>
        <dbReference type="ARBA" id="ARBA00023239"/>
    </source>
</evidence>
<dbReference type="InterPro" id="IPR058240">
    <property type="entry name" value="rSAM_sf"/>
</dbReference>
<keyword evidence="10" id="KW-0411">Iron-sulfur</keyword>
<dbReference type="GO" id="GO:0051539">
    <property type="term" value="F:4 iron, 4 sulfur cluster binding"/>
    <property type="evidence" value="ECO:0007669"/>
    <property type="project" value="UniProtKB-KW"/>
</dbReference>
<keyword evidence="9" id="KW-0408">Iron</keyword>
<evidence type="ECO:0000256" key="13">
    <source>
        <dbReference type="ARBA" id="ARBA00030926"/>
    </source>
</evidence>
<dbReference type="UniPathway" id="UPA00782"/>
<dbReference type="PROSITE" id="PS01305">
    <property type="entry name" value="MOAA_NIFB_PQQE"/>
    <property type="match status" value="1"/>
</dbReference>
<dbReference type="GO" id="GO:0046872">
    <property type="term" value="F:metal ion binding"/>
    <property type="evidence" value="ECO:0007669"/>
    <property type="project" value="UniProtKB-KW"/>
</dbReference>
<reference evidence="16 17" key="1">
    <citation type="submission" date="2014-07" db="EMBL/GenBank/DDBJ databases">
        <title>Methanogenic archaea and the global carbon cycle.</title>
        <authorList>
            <person name="Henriksen J.R."/>
            <person name="Luke J."/>
            <person name="Reinhart S."/>
            <person name="Benedict M.N."/>
            <person name="Youngblut N.D."/>
            <person name="Metcalf M.E."/>
            <person name="Whitaker R.J."/>
            <person name="Metcalf W.W."/>
        </authorList>
    </citation>
    <scope>NUCLEOTIDE SEQUENCE [LARGE SCALE GENOMIC DNA]</scope>
    <source>
        <strain evidence="16 17">WWM610</strain>
    </source>
</reference>
<dbReference type="InterPro" id="IPR005980">
    <property type="entry name" value="Nase_CF_NifB"/>
</dbReference>
<dbReference type="NCBIfam" id="TIGR01290">
    <property type="entry name" value="nifB"/>
    <property type="match status" value="1"/>
</dbReference>
<protein>
    <recommendedName>
        <fullName evidence="5">FeMo cofactor biosynthesis protein NifB</fullName>
    </recommendedName>
    <alternativeName>
        <fullName evidence="14">Nitrogenase cofactor maturase NifB</fullName>
    </alternativeName>
    <alternativeName>
        <fullName evidence="13">Radical SAM assemblase NifB</fullName>
    </alternativeName>
</protein>
<keyword evidence="12" id="KW-0456">Lyase</keyword>
<accession>A0A0E3PV99</accession>
<dbReference type="PANTHER" id="PTHR43787:SF13">
    <property type="entry name" value="FEMO COFACTOR BIOSYNTHESIS PROTEIN NIFB"/>
    <property type="match status" value="1"/>
</dbReference>
<evidence type="ECO:0000256" key="14">
    <source>
        <dbReference type="ARBA" id="ARBA00032102"/>
    </source>
</evidence>
<evidence type="ECO:0000313" key="17">
    <source>
        <dbReference type="Proteomes" id="UP000033058"/>
    </source>
</evidence>
<evidence type="ECO:0000256" key="8">
    <source>
        <dbReference type="ARBA" id="ARBA00022723"/>
    </source>
</evidence>
<evidence type="ECO:0000256" key="10">
    <source>
        <dbReference type="ARBA" id="ARBA00023014"/>
    </source>
</evidence>
<keyword evidence="8" id="KW-0479">Metal-binding</keyword>
<dbReference type="Gene3D" id="3.20.20.70">
    <property type="entry name" value="Aldolase class I"/>
    <property type="match status" value="1"/>
</dbReference>
<dbReference type="SUPFAM" id="SSF102114">
    <property type="entry name" value="Radical SAM enzymes"/>
    <property type="match status" value="1"/>
</dbReference>
<dbReference type="InterPro" id="IPR006638">
    <property type="entry name" value="Elp3/MiaA/NifB-like_rSAM"/>
</dbReference>
<keyword evidence="11" id="KW-0535">Nitrogen fixation</keyword>
<proteinExistence type="inferred from homology"/>
<dbReference type="PROSITE" id="PS51918">
    <property type="entry name" value="RADICAL_SAM"/>
    <property type="match status" value="1"/>
</dbReference>
<dbReference type="SFLD" id="SFLDF00281">
    <property type="entry name" value="FeMo_cofactor_biosynthesis_pro"/>
    <property type="match status" value="1"/>
</dbReference>
<dbReference type="InterPro" id="IPR007197">
    <property type="entry name" value="rSAM"/>
</dbReference>
<evidence type="ECO:0000256" key="11">
    <source>
        <dbReference type="ARBA" id="ARBA00023231"/>
    </source>
</evidence>
<evidence type="ECO:0000256" key="7">
    <source>
        <dbReference type="ARBA" id="ARBA00022691"/>
    </source>
</evidence>
<comment type="similarity">
    <text evidence="4">Belongs to the radical SAM superfamily. NifB family.</text>
</comment>
<name>A0A0E3PV99_METMZ</name>